<gene>
    <name evidence="2" type="ORF">FOVG_19882</name>
</gene>
<reference evidence="2" key="1">
    <citation type="submission" date="2011-10" db="EMBL/GenBank/DDBJ databases">
        <title>The Genome Sequence of Fusarium oxysporum HDV247.</title>
        <authorList>
            <consortium name="The Broad Institute Genome Sequencing Platform"/>
            <person name="Ma L.-J."/>
            <person name="Gale L.R."/>
            <person name="Schwartz D.C."/>
            <person name="Zhou S."/>
            <person name="Corby-Kistler H."/>
            <person name="Young S.K."/>
            <person name="Zeng Q."/>
            <person name="Gargeya S."/>
            <person name="Fitzgerald M."/>
            <person name="Haas B."/>
            <person name="Abouelleil A."/>
            <person name="Alvarado L."/>
            <person name="Arachchi H.M."/>
            <person name="Berlin A."/>
            <person name="Brown A."/>
            <person name="Chapman S.B."/>
            <person name="Chen Z."/>
            <person name="Dunbar C."/>
            <person name="Freedman E."/>
            <person name="Gearin G."/>
            <person name="Goldberg J."/>
            <person name="Griggs A."/>
            <person name="Gujja S."/>
            <person name="Heiman D."/>
            <person name="Howarth C."/>
            <person name="Larson L."/>
            <person name="Lui A."/>
            <person name="MacDonald P.J.P."/>
            <person name="Montmayeur A."/>
            <person name="Murphy C."/>
            <person name="Neiman D."/>
            <person name="Pearson M."/>
            <person name="Priest M."/>
            <person name="Roberts A."/>
            <person name="Saif S."/>
            <person name="Shea T."/>
            <person name="Shenoy N."/>
            <person name="Sisk P."/>
            <person name="Stolte C."/>
            <person name="Sykes S."/>
            <person name="Wortman J."/>
            <person name="Nusbaum C."/>
            <person name="Birren B."/>
        </authorList>
    </citation>
    <scope>NUCLEOTIDE SEQUENCE [LARGE SCALE GENOMIC DNA]</scope>
    <source>
        <strain evidence="2">HDV247</strain>
    </source>
</reference>
<dbReference type="Proteomes" id="UP000030751">
    <property type="component" value="Unassembled WGS sequence"/>
</dbReference>
<dbReference type="OrthoDB" id="5079016at2759"/>
<dbReference type="HOGENOM" id="CLU_1740656_0_0_1"/>
<accession>W9N7A5</accession>
<proteinExistence type="predicted"/>
<feature type="signal peptide" evidence="1">
    <location>
        <begin position="1"/>
        <end position="17"/>
    </location>
</feature>
<sequence>MKLIFVSLSSMVLLASATPILSDPASAVPVKGDLTLDRRSMPALDRDTAAGNTLEKRNPNRTMTIPNHVGTVVKNIGLLVVKAIVDAAGELIFQITNNSQNPYQVSFREYDMELDAATLNVAAHHTINYDPLGGIKPGDLISINAQRKG</sequence>
<reference evidence="2" key="2">
    <citation type="submission" date="2014-02" db="EMBL/GenBank/DDBJ databases">
        <title>Annotation of the Genome Sequence of Fusarium oxysporum HDV247.</title>
        <authorList>
            <consortium name="The Broad Institute Genomics Platform"/>
            <person name="Ma L.-J."/>
            <person name="Corby-Kistler H."/>
            <person name="Broz K."/>
            <person name="Gale L.R."/>
            <person name="Jonkers W."/>
            <person name="O'Donnell K."/>
            <person name="Ploetz R."/>
            <person name="Steinberg C."/>
            <person name="Schwartz D.C."/>
            <person name="VanEtten H."/>
            <person name="Zhou S."/>
            <person name="Young S.K."/>
            <person name="Zeng Q."/>
            <person name="Gargeya S."/>
            <person name="Fitzgerald M."/>
            <person name="Abouelleil A."/>
            <person name="Alvarado L."/>
            <person name="Chapman S.B."/>
            <person name="Gainer-Dewar J."/>
            <person name="Goldberg J."/>
            <person name="Griggs A."/>
            <person name="Gujja S."/>
            <person name="Hansen M."/>
            <person name="Howarth C."/>
            <person name="Imamovic A."/>
            <person name="Ireland A."/>
            <person name="Larimer J."/>
            <person name="McCowan C."/>
            <person name="Murphy C."/>
            <person name="Pearson M."/>
            <person name="Poon T.W."/>
            <person name="Priest M."/>
            <person name="Roberts A."/>
            <person name="Saif S."/>
            <person name="Shea T."/>
            <person name="Sykes S."/>
            <person name="Wortman J."/>
            <person name="Nusbaum C."/>
            <person name="Birren B."/>
        </authorList>
    </citation>
    <scope>NUCLEOTIDE SEQUENCE</scope>
    <source>
        <strain evidence="2">HDV247</strain>
    </source>
</reference>
<organism evidence="2">
    <name type="scientific">Fusarium oxysporum f. sp. pisi HDV247</name>
    <dbReference type="NCBI Taxonomy" id="1080344"/>
    <lineage>
        <taxon>Eukaryota</taxon>
        <taxon>Fungi</taxon>
        <taxon>Dikarya</taxon>
        <taxon>Ascomycota</taxon>
        <taxon>Pezizomycotina</taxon>
        <taxon>Sordariomycetes</taxon>
        <taxon>Hypocreomycetidae</taxon>
        <taxon>Hypocreales</taxon>
        <taxon>Nectriaceae</taxon>
        <taxon>Fusarium</taxon>
        <taxon>Fusarium oxysporum species complex</taxon>
    </lineage>
</organism>
<evidence type="ECO:0000256" key="1">
    <source>
        <dbReference type="SAM" id="SignalP"/>
    </source>
</evidence>
<keyword evidence="1" id="KW-0732">Signal</keyword>
<protein>
    <submittedName>
        <fullName evidence="2">Uncharacterized protein</fullName>
    </submittedName>
</protein>
<evidence type="ECO:0000313" key="2">
    <source>
        <dbReference type="EMBL" id="EXA28519.1"/>
    </source>
</evidence>
<name>W9N7A5_FUSOX</name>
<dbReference type="EMBL" id="KI981351">
    <property type="protein sequence ID" value="EXA28519.1"/>
    <property type="molecule type" value="Genomic_DNA"/>
</dbReference>
<feature type="chain" id="PRO_5004928672" evidence="1">
    <location>
        <begin position="18"/>
        <end position="149"/>
    </location>
</feature>
<dbReference type="AlphaFoldDB" id="W9N7A5"/>